<name>A0A897YV70_9ERIC</name>
<dbReference type="GO" id="GO:0003743">
    <property type="term" value="F:translation initiation factor activity"/>
    <property type="evidence" value="ECO:0007669"/>
    <property type="project" value="UniProtKB-UniRule"/>
</dbReference>
<evidence type="ECO:0000313" key="8">
    <source>
        <dbReference type="EMBL" id="QSH39924.1"/>
    </source>
</evidence>
<organism evidence="8">
    <name type="scientific">Androsace erecta</name>
    <dbReference type="NCBI Taxonomy" id="184983"/>
    <lineage>
        <taxon>Eukaryota</taxon>
        <taxon>Viridiplantae</taxon>
        <taxon>Streptophyta</taxon>
        <taxon>Embryophyta</taxon>
        <taxon>Tracheophyta</taxon>
        <taxon>Spermatophyta</taxon>
        <taxon>Magnoliopsida</taxon>
        <taxon>eudicotyledons</taxon>
        <taxon>Gunneridae</taxon>
        <taxon>Pentapetalae</taxon>
        <taxon>asterids</taxon>
        <taxon>Ericales</taxon>
        <taxon>Primulaceae</taxon>
        <taxon>Androsace</taxon>
    </lineage>
</organism>
<dbReference type="NCBIfam" id="TIGR00008">
    <property type="entry name" value="infA"/>
    <property type="match status" value="1"/>
</dbReference>
<evidence type="ECO:0000256" key="5">
    <source>
        <dbReference type="ARBA" id="ARBA00022917"/>
    </source>
</evidence>
<evidence type="ECO:0000256" key="3">
    <source>
        <dbReference type="ARBA" id="ARBA00011599"/>
    </source>
</evidence>
<geneLocation type="chloroplast" evidence="8"/>
<dbReference type="AlphaFoldDB" id="A0A897YV70"/>
<comment type="function">
    <text evidence="1">One of the essential components for the initiation of protein synthesis. Stabilizes the binding of IF-2 and IF-3 on the 30S subunit to which N-formylmethionyl-tRNA(fMet) subsequently binds. Helps modulate mRNA selection, yielding the 30S pre-initiation complex (PIC). Upon addition of the 50S ribosomal subunit IF-1, IF-2 and IF-3 are released leaving the mature 70S translation initiation complex.</text>
</comment>
<dbReference type="EMBL" id="MW450886">
    <property type="protein sequence ID" value="QSH39924.1"/>
    <property type="molecule type" value="Genomic_DNA"/>
</dbReference>
<dbReference type="GeneID" id="67281662"/>
<keyword evidence="4 6" id="KW-0396">Initiation factor</keyword>
<dbReference type="InterPro" id="IPR006196">
    <property type="entry name" value="RNA-binding_domain_S1_IF1"/>
</dbReference>
<dbReference type="Pfam" id="PF01176">
    <property type="entry name" value="eIF-1a"/>
    <property type="match status" value="1"/>
</dbReference>
<keyword evidence="8" id="KW-0150">Chloroplast</keyword>
<keyword evidence="5 6" id="KW-0648">Protein biosynthesis</keyword>
<keyword evidence="8" id="KW-0934">Plastid</keyword>
<evidence type="ECO:0000259" key="7">
    <source>
        <dbReference type="PROSITE" id="PS50832"/>
    </source>
</evidence>
<sequence>MHEGLITESLPNGMFWVHLDNEGLFLGYVSGKIRHNFIRILPADRVKVVFNLNIFRGNTIRNSKFQETYFLPIS</sequence>
<dbReference type="SUPFAM" id="SSF50249">
    <property type="entry name" value="Nucleic acid-binding proteins"/>
    <property type="match status" value="1"/>
</dbReference>
<dbReference type="RefSeq" id="YP_010172358.1">
    <property type="nucleotide sequence ID" value="NC_057637.1"/>
</dbReference>
<dbReference type="InterPro" id="IPR012340">
    <property type="entry name" value="NA-bd_OB-fold"/>
</dbReference>
<comment type="similarity">
    <text evidence="2">Belongs to the IF-1 family.</text>
</comment>
<dbReference type="PROSITE" id="PS50832">
    <property type="entry name" value="S1_IF1_TYPE"/>
    <property type="match status" value="1"/>
</dbReference>
<dbReference type="PANTHER" id="PTHR33370">
    <property type="entry name" value="TRANSLATION INITIATION FACTOR IF-1, CHLOROPLASTIC"/>
    <property type="match status" value="1"/>
</dbReference>
<proteinExistence type="inferred from homology"/>
<evidence type="ECO:0000256" key="4">
    <source>
        <dbReference type="ARBA" id="ARBA00022540"/>
    </source>
</evidence>
<protein>
    <submittedName>
        <fullName evidence="8">Translational initiation factor 1</fullName>
    </submittedName>
</protein>
<dbReference type="GO" id="GO:0043022">
    <property type="term" value="F:ribosome binding"/>
    <property type="evidence" value="ECO:0007669"/>
    <property type="project" value="TreeGrafter"/>
</dbReference>
<dbReference type="InterPro" id="IPR004368">
    <property type="entry name" value="TIF_IF1"/>
</dbReference>
<gene>
    <name evidence="8" type="primary">infA</name>
</gene>
<evidence type="ECO:0000256" key="2">
    <source>
        <dbReference type="ARBA" id="ARBA00010939"/>
    </source>
</evidence>
<dbReference type="PANTHER" id="PTHR33370:SF1">
    <property type="entry name" value="TRANSLATION INITIATION FACTOR IF-1, CHLOROPLASTIC"/>
    <property type="match status" value="1"/>
</dbReference>
<dbReference type="GO" id="GO:0003723">
    <property type="term" value="F:RNA binding"/>
    <property type="evidence" value="ECO:0007669"/>
    <property type="project" value="InterPro"/>
</dbReference>
<comment type="subunit">
    <text evidence="3">Component of the 30S ribosomal translation pre-initiation complex which assembles on the 30S ribosome in the order IF-2 and IF-3, IF-1 and N-formylmethionyl-tRNA(fMet); mRNA recruitment can occur at any time during PIC assembly.</text>
</comment>
<reference evidence="8" key="1">
    <citation type="submission" date="2021-01" db="EMBL/GenBank/DDBJ databases">
        <authorList>
            <person name="Peng C."/>
            <person name="Xing Y."/>
        </authorList>
    </citation>
    <scope>NUCLEOTIDE SEQUENCE</scope>
</reference>
<feature type="domain" description="S1-like" evidence="7">
    <location>
        <begin position="1"/>
        <end position="48"/>
    </location>
</feature>
<accession>A0A897YV70</accession>
<evidence type="ECO:0000256" key="1">
    <source>
        <dbReference type="ARBA" id="ARBA00003935"/>
    </source>
</evidence>
<evidence type="ECO:0000256" key="6">
    <source>
        <dbReference type="PROSITE-ProRule" id="PRU00181"/>
    </source>
</evidence>
<dbReference type="Gene3D" id="2.40.50.140">
    <property type="entry name" value="Nucleic acid-binding proteins"/>
    <property type="match status" value="1"/>
</dbReference>
<dbReference type="GO" id="GO:0005829">
    <property type="term" value="C:cytosol"/>
    <property type="evidence" value="ECO:0007669"/>
    <property type="project" value="TreeGrafter"/>
</dbReference>